<organism evidence="2 3">
    <name type="scientific">Liparis tanakae</name>
    <name type="common">Tanaka's snailfish</name>
    <dbReference type="NCBI Taxonomy" id="230148"/>
    <lineage>
        <taxon>Eukaryota</taxon>
        <taxon>Metazoa</taxon>
        <taxon>Chordata</taxon>
        <taxon>Craniata</taxon>
        <taxon>Vertebrata</taxon>
        <taxon>Euteleostomi</taxon>
        <taxon>Actinopterygii</taxon>
        <taxon>Neopterygii</taxon>
        <taxon>Teleostei</taxon>
        <taxon>Neoteleostei</taxon>
        <taxon>Acanthomorphata</taxon>
        <taxon>Eupercaria</taxon>
        <taxon>Perciformes</taxon>
        <taxon>Cottioidei</taxon>
        <taxon>Cottales</taxon>
        <taxon>Liparidae</taxon>
        <taxon>Liparis</taxon>
    </lineage>
</organism>
<sequence>MWANLDSAANNKPTEDRTELSRSNGSQYFSKRIQNREAHLEPAGSQPARPAKVSDTLVVNLALLEEDPSVVSKSTGFLNCVSLLQLSIHIINGRYKTTHIGTAEPMTRLLQFHTFSGIGAIPGKLRGLHICGV</sequence>
<keyword evidence="3" id="KW-1185">Reference proteome</keyword>
<feature type="region of interest" description="Disordered" evidence="1">
    <location>
        <begin position="1"/>
        <end position="28"/>
    </location>
</feature>
<name>A0A4Z2J7R9_9TELE</name>
<dbReference type="EMBL" id="SRLO01000017">
    <property type="protein sequence ID" value="TNN86130.1"/>
    <property type="molecule type" value="Genomic_DNA"/>
</dbReference>
<evidence type="ECO:0000313" key="2">
    <source>
        <dbReference type="EMBL" id="TNN86130.1"/>
    </source>
</evidence>
<gene>
    <name evidence="2" type="ORF">EYF80_003547</name>
</gene>
<protein>
    <submittedName>
        <fullName evidence="2">Uncharacterized protein</fullName>
    </submittedName>
</protein>
<dbReference type="AlphaFoldDB" id="A0A4Z2J7R9"/>
<dbReference type="Proteomes" id="UP000314294">
    <property type="component" value="Unassembled WGS sequence"/>
</dbReference>
<accession>A0A4Z2J7R9</accession>
<evidence type="ECO:0000313" key="3">
    <source>
        <dbReference type="Proteomes" id="UP000314294"/>
    </source>
</evidence>
<proteinExistence type="predicted"/>
<evidence type="ECO:0000256" key="1">
    <source>
        <dbReference type="SAM" id="MobiDB-lite"/>
    </source>
</evidence>
<comment type="caution">
    <text evidence="2">The sequence shown here is derived from an EMBL/GenBank/DDBJ whole genome shotgun (WGS) entry which is preliminary data.</text>
</comment>
<reference evidence="2 3" key="1">
    <citation type="submission" date="2019-03" db="EMBL/GenBank/DDBJ databases">
        <title>First draft genome of Liparis tanakae, snailfish: a comprehensive survey of snailfish specific genes.</title>
        <authorList>
            <person name="Kim W."/>
            <person name="Song I."/>
            <person name="Jeong J.-H."/>
            <person name="Kim D."/>
            <person name="Kim S."/>
            <person name="Ryu S."/>
            <person name="Song J.Y."/>
            <person name="Lee S.K."/>
        </authorList>
    </citation>
    <scope>NUCLEOTIDE SEQUENCE [LARGE SCALE GENOMIC DNA]</scope>
    <source>
        <tissue evidence="2">Muscle</tissue>
    </source>
</reference>